<gene>
    <name evidence="1" type="ORF">QUW46_03630</name>
</gene>
<evidence type="ECO:0000313" key="1">
    <source>
        <dbReference type="EMBL" id="MDM8333669.1"/>
    </source>
</evidence>
<evidence type="ECO:0000313" key="2">
    <source>
        <dbReference type="Proteomes" id="UP001529423"/>
    </source>
</evidence>
<reference evidence="2" key="2">
    <citation type="submission" date="2023-06" db="EMBL/GenBank/DDBJ databases">
        <title>Identification and characterization of horizontal gene transfer across gut microbiota members of farm animals based on homology search.</title>
        <authorList>
            <person name="Zeman M."/>
            <person name="Kubasova T."/>
            <person name="Jahodarova E."/>
            <person name="Nykrynova M."/>
            <person name="Rychlik I."/>
        </authorList>
    </citation>
    <scope>NUCLEOTIDE SEQUENCE [LARGE SCALE GENOMIC DNA]</scope>
    <source>
        <strain evidence="2">105_WCHN</strain>
    </source>
</reference>
<proteinExistence type="predicted"/>
<organism evidence="1 2">
    <name type="scientific">Limosilactobacillus panis</name>
    <dbReference type="NCBI Taxonomy" id="47493"/>
    <lineage>
        <taxon>Bacteria</taxon>
        <taxon>Bacillati</taxon>
        <taxon>Bacillota</taxon>
        <taxon>Bacilli</taxon>
        <taxon>Lactobacillales</taxon>
        <taxon>Lactobacillaceae</taxon>
        <taxon>Limosilactobacillus</taxon>
    </lineage>
</organism>
<reference evidence="1 2" key="1">
    <citation type="submission" date="2023-06" db="EMBL/GenBank/DDBJ databases">
        <title>Identification and characterization of horizontal gene transfer across gut microbiota members of farm animals based on homology search.</title>
        <authorList>
            <person name="Schwarzerova J."/>
            <person name="Nykrynova M."/>
            <person name="Jureckova K."/>
            <person name="Cejkova D."/>
            <person name="Rychlik I."/>
        </authorList>
    </citation>
    <scope>NUCLEOTIDE SEQUENCE [LARGE SCALE GENOMIC DNA]</scope>
    <source>
        <strain evidence="1 2">105_WCHN</strain>
    </source>
</reference>
<dbReference type="Proteomes" id="UP001529423">
    <property type="component" value="Unassembled WGS sequence"/>
</dbReference>
<accession>A0ABT7VNP2</accession>
<name>A0ABT7VNP2_9LACO</name>
<dbReference type="EMBL" id="JAUDEO010000014">
    <property type="protein sequence ID" value="MDM8333669.1"/>
    <property type="molecule type" value="Genomic_DNA"/>
</dbReference>
<reference evidence="1 2" key="3">
    <citation type="submission" date="2023-06" db="EMBL/GenBank/DDBJ databases">
        <authorList>
            <person name="Zeman M."/>
            <person name="Kubasova T."/>
            <person name="Jahodarova E."/>
            <person name="Nykrynova M."/>
            <person name="Rychlik I."/>
        </authorList>
    </citation>
    <scope>NUCLEOTIDE SEQUENCE [LARGE SCALE GENOMIC DNA]</scope>
    <source>
        <strain evidence="1 2">105_WCHN</strain>
    </source>
</reference>
<sequence>MTNAVKIAQQWLKDADAILVTASNGFSISEGLNLFANNSKLSTVLGDLVEKYNLPNLSEALNFHYPNELDKWRVYARIAEYYNHNYYLSARVNG</sequence>
<dbReference type="RefSeq" id="WP_289559647.1">
    <property type="nucleotide sequence ID" value="NZ_JAUDEO010000014.1"/>
</dbReference>
<protein>
    <submittedName>
        <fullName evidence="1">Uncharacterized protein</fullName>
    </submittedName>
</protein>
<keyword evidence="2" id="KW-1185">Reference proteome</keyword>
<comment type="caution">
    <text evidence="1">The sequence shown here is derived from an EMBL/GenBank/DDBJ whole genome shotgun (WGS) entry which is preliminary data.</text>
</comment>